<evidence type="ECO:0000313" key="2">
    <source>
        <dbReference type="Proteomes" id="UP000639396"/>
    </source>
</evidence>
<reference evidence="1" key="1">
    <citation type="submission" date="2020-09" db="EMBL/GenBank/DDBJ databases">
        <title>A novel bacterium of genus Paenibacillus, isolated from South China Sea.</title>
        <authorList>
            <person name="Huang H."/>
            <person name="Mo K."/>
            <person name="Hu Y."/>
        </authorList>
    </citation>
    <scope>NUCLEOTIDE SEQUENCE</scope>
    <source>
        <strain evidence="1">IB182363</strain>
    </source>
</reference>
<organism evidence="1 2">
    <name type="scientific">Paenibacillus oceani</name>
    <dbReference type="NCBI Taxonomy" id="2772510"/>
    <lineage>
        <taxon>Bacteria</taxon>
        <taxon>Bacillati</taxon>
        <taxon>Bacillota</taxon>
        <taxon>Bacilli</taxon>
        <taxon>Bacillales</taxon>
        <taxon>Paenibacillaceae</taxon>
        <taxon>Paenibacillus</taxon>
    </lineage>
</organism>
<name>A0A927C7B7_9BACL</name>
<accession>A0A927C7B7</accession>
<dbReference type="Proteomes" id="UP000639396">
    <property type="component" value="Unassembled WGS sequence"/>
</dbReference>
<proteinExistence type="predicted"/>
<dbReference type="RefSeq" id="WP_190927838.1">
    <property type="nucleotide sequence ID" value="NZ_JACXJA010000014.1"/>
</dbReference>
<dbReference type="AlphaFoldDB" id="A0A927C7B7"/>
<sequence>MKMNIRDLVSKSGQVRFTEDLDIGGLFQGQGDVLRVDPLHVDVVAKADSGIVDVSGTLTLPVEFACSRCLSHYGQRLTIPFRERFTRDKEHLEEGDDEENELFVMEEDVVDLTPFVEEGVHLGLPYIPLCMPECKGLNPETGANLNIDPAAVPEPRIDPRLAVLQQLFDNGNEK</sequence>
<dbReference type="EMBL" id="JACXJA010000014">
    <property type="protein sequence ID" value="MBD2862708.1"/>
    <property type="molecule type" value="Genomic_DNA"/>
</dbReference>
<dbReference type="Pfam" id="PF02620">
    <property type="entry name" value="YceD"/>
    <property type="match status" value="1"/>
</dbReference>
<evidence type="ECO:0000313" key="1">
    <source>
        <dbReference type="EMBL" id="MBD2862708.1"/>
    </source>
</evidence>
<comment type="caution">
    <text evidence="1">The sequence shown here is derived from an EMBL/GenBank/DDBJ whole genome shotgun (WGS) entry which is preliminary data.</text>
</comment>
<protein>
    <submittedName>
        <fullName evidence="1">DUF177 domain-containing protein</fullName>
    </submittedName>
</protein>
<dbReference type="InterPro" id="IPR003772">
    <property type="entry name" value="YceD"/>
</dbReference>
<gene>
    <name evidence="1" type="ORF">IDH45_12015</name>
</gene>
<keyword evidence="2" id="KW-1185">Reference proteome</keyword>